<gene>
    <name evidence="2" type="primary">RAB13</name>
    <name evidence="2" type="ORF">SNEC2469_LOCUS17788</name>
</gene>
<evidence type="ECO:0000313" key="3">
    <source>
        <dbReference type="Proteomes" id="UP000601435"/>
    </source>
</evidence>
<dbReference type="OrthoDB" id="426083at2759"/>
<dbReference type="AlphaFoldDB" id="A0A812VEC9"/>
<organism evidence="2 3">
    <name type="scientific">Symbiodinium necroappetens</name>
    <dbReference type="NCBI Taxonomy" id="1628268"/>
    <lineage>
        <taxon>Eukaryota</taxon>
        <taxon>Sar</taxon>
        <taxon>Alveolata</taxon>
        <taxon>Dinophyceae</taxon>
        <taxon>Suessiales</taxon>
        <taxon>Symbiodiniaceae</taxon>
        <taxon>Symbiodinium</taxon>
    </lineage>
</organism>
<evidence type="ECO:0000313" key="2">
    <source>
        <dbReference type="EMBL" id="CAE7631419.1"/>
    </source>
</evidence>
<dbReference type="Gene3D" id="3.40.50.1820">
    <property type="entry name" value="alpha/beta hydrolase"/>
    <property type="match status" value="1"/>
</dbReference>
<proteinExistence type="predicted"/>
<dbReference type="PANTHER" id="PTHR43798:SF33">
    <property type="entry name" value="HYDROLASE, PUTATIVE (AFU_ORTHOLOGUE AFUA_2G14860)-RELATED"/>
    <property type="match status" value="1"/>
</dbReference>
<dbReference type="Pfam" id="PF12146">
    <property type="entry name" value="Hydrolase_4"/>
    <property type="match status" value="1"/>
</dbReference>
<keyword evidence="3" id="KW-1185">Reference proteome</keyword>
<dbReference type="SUPFAM" id="SSF53474">
    <property type="entry name" value="alpha/beta-Hydrolases"/>
    <property type="match status" value="1"/>
</dbReference>
<dbReference type="Proteomes" id="UP000601435">
    <property type="component" value="Unassembled WGS sequence"/>
</dbReference>
<sequence length="305" mass="33125">MVQAVLGAMGAAESEPVAGPHERNVHAVDGTVLPSKLFTVEDASQGYTDVNHIMTSWNHHGIIRRLEGLGSTSRPTVFTFLHGLGERMSDYDETAKSTNMQKVLQAMPDNSARPRIVLFDARGHGTSTGWERGGPDQFHWRCLGADMLHVAAAHSEQPWDPSYIFGGCSMGAAAAVWAALLSPRKVRGLVLYLVPTMWAGRQARRGVLEAKAASVRETDPIQYDVMLGAARADFPPRDEMQRLAETGVPVLVVNARDDPIHPMSSAEAVKEIFGHSATLVVVDKVQDAPSKFTEELVKWLAALPG</sequence>
<dbReference type="GO" id="GO:0016020">
    <property type="term" value="C:membrane"/>
    <property type="evidence" value="ECO:0007669"/>
    <property type="project" value="TreeGrafter"/>
</dbReference>
<dbReference type="InterPro" id="IPR022742">
    <property type="entry name" value="Hydrolase_4"/>
</dbReference>
<evidence type="ECO:0000259" key="1">
    <source>
        <dbReference type="Pfam" id="PF12146"/>
    </source>
</evidence>
<dbReference type="EMBL" id="CAJNJA010029598">
    <property type="protein sequence ID" value="CAE7631419.1"/>
    <property type="molecule type" value="Genomic_DNA"/>
</dbReference>
<comment type="caution">
    <text evidence="2">The sequence shown here is derived from an EMBL/GenBank/DDBJ whole genome shotgun (WGS) entry which is preliminary data.</text>
</comment>
<name>A0A812VEC9_9DINO</name>
<dbReference type="PANTHER" id="PTHR43798">
    <property type="entry name" value="MONOACYLGLYCEROL LIPASE"/>
    <property type="match status" value="1"/>
</dbReference>
<dbReference type="InterPro" id="IPR029058">
    <property type="entry name" value="AB_hydrolase_fold"/>
</dbReference>
<reference evidence="2" key="1">
    <citation type="submission" date="2021-02" db="EMBL/GenBank/DDBJ databases">
        <authorList>
            <person name="Dougan E. K."/>
            <person name="Rhodes N."/>
            <person name="Thang M."/>
            <person name="Chan C."/>
        </authorList>
    </citation>
    <scope>NUCLEOTIDE SEQUENCE</scope>
</reference>
<protein>
    <submittedName>
        <fullName evidence="2">RAB13 protein</fullName>
    </submittedName>
</protein>
<accession>A0A812VEC9</accession>
<dbReference type="InterPro" id="IPR050266">
    <property type="entry name" value="AB_hydrolase_sf"/>
</dbReference>
<feature type="domain" description="Serine aminopeptidase S33" evidence="1">
    <location>
        <begin position="78"/>
        <end position="191"/>
    </location>
</feature>